<evidence type="ECO:0008006" key="5">
    <source>
        <dbReference type="Google" id="ProtNLM"/>
    </source>
</evidence>
<keyword evidence="2" id="KW-0732">Signal</keyword>
<evidence type="ECO:0000313" key="3">
    <source>
        <dbReference type="EMBL" id="CAG2190381.1"/>
    </source>
</evidence>
<dbReference type="EMBL" id="CAJPWZ010000327">
    <property type="protein sequence ID" value="CAG2190381.1"/>
    <property type="molecule type" value="Genomic_DNA"/>
</dbReference>
<keyword evidence="4" id="KW-1185">Reference proteome</keyword>
<gene>
    <name evidence="3" type="ORF">MEDL_5678</name>
</gene>
<name>A0A8S3Q346_MYTED</name>
<feature type="chain" id="PRO_5035854606" description="EGF-like domain-containing protein" evidence="2">
    <location>
        <begin position="22"/>
        <end position="344"/>
    </location>
</feature>
<dbReference type="AlphaFoldDB" id="A0A8S3Q346"/>
<dbReference type="OrthoDB" id="6149180at2759"/>
<dbReference type="Proteomes" id="UP000683360">
    <property type="component" value="Unassembled WGS sequence"/>
</dbReference>
<evidence type="ECO:0000256" key="1">
    <source>
        <dbReference type="SAM" id="MobiDB-lite"/>
    </source>
</evidence>
<accession>A0A8S3Q346</accession>
<comment type="caution">
    <text evidence="3">The sequence shown here is derived from an EMBL/GenBank/DDBJ whole genome shotgun (WGS) entry which is preliminary data.</text>
</comment>
<sequence length="344" mass="39130">MTMDRICSAWLMSLMFANAMALVERGSHVCKHYAYHQEKYYTDCGFWHWSACTRYRSTQYSYLKCCPGYRSEGNGCPNPICAGKINPQACHLHYYSDKIIYRGGNIQRNSGGYCVRPDECAGCNDGFYPDRPYCRICPPIAHCKHRQCSDISTNHCQYCDGEISDNLFWRAYTRHKDVNGNEDRHFKNCIQTCSWRTDSTRCYPGTCGKEISTSCKCLDGFGGHHCDHIIRNSTISYATAKLNSPKPSDDPVETPIDPNDPIPRETKWTNHIMINTAYLEVTAVFKVDATQPAPDPNGRNHFVTEFKYGVLAGQMKLTLVRGIKELAVNHNAVFYPLTYAVENI</sequence>
<protein>
    <recommendedName>
        <fullName evidence="5">EGF-like domain-containing protein</fullName>
    </recommendedName>
</protein>
<proteinExistence type="predicted"/>
<reference evidence="3" key="1">
    <citation type="submission" date="2021-03" db="EMBL/GenBank/DDBJ databases">
        <authorList>
            <person name="Bekaert M."/>
        </authorList>
    </citation>
    <scope>NUCLEOTIDE SEQUENCE</scope>
</reference>
<evidence type="ECO:0000256" key="2">
    <source>
        <dbReference type="SAM" id="SignalP"/>
    </source>
</evidence>
<organism evidence="3 4">
    <name type="scientific">Mytilus edulis</name>
    <name type="common">Blue mussel</name>
    <dbReference type="NCBI Taxonomy" id="6550"/>
    <lineage>
        <taxon>Eukaryota</taxon>
        <taxon>Metazoa</taxon>
        <taxon>Spiralia</taxon>
        <taxon>Lophotrochozoa</taxon>
        <taxon>Mollusca</taxon>
        <taxon>Bivalvia</taxon>
        <taxon>Autobranchia</taxon>
        <taxon>Pteriomorphia</taxon>
        <taxon>Mytilida</taxon>
        <taxon>Mytiloidea</taxon>
        <taxon>Mytilidae</taxon>
        <taxon>Mytilinae</taxon>
        <taxon>Mytilus</taxon>
    </lineage>
</organism>
<evidence type="ECO:0000313" key="4">
    <source>
        <dbReference type="Proteomes" id="UP000683360"/>
    </source>
</evidence>
<feature type="region of interest" description="Disordered" evidence="1">
    <location>
        <begin position="243"/>
        <end position="264"/>
    </location>
</feature>
<feature type="signal peptide" evidence="2">
    <location>
        <begin position="1"/>
        <end position="21"/>
    </location>
</feature>